<dbReference type="EMBL" id="LNCD01000026">
    <property type="protein sequence ID" value="KWV57709.1"/>
    <property type="molecule type" value="Genomic_DNA"/>
</dbReference>
<name>A0A120FPZ4_9HYPH</name>
<gene>
    <name evidence="1" type="ORF">AS026_30890</name>
</gene>
<comment type="caution">
    <text evidence="1">The sequence shown here is derived from an EMBL/GenBank/DDBJ whole genome shotgun (WGS) entry which is preliminary data.</text>
</comment>
<keyword evidence="2" id="KW-1185">Reference proteome</keyword>
<sequence length="68" mass="7428">MLVELACSHLTKEEIRVCVDVVKTISRERGCEKDGAAVGKIMHAVAHLFSQGMRKSEELVAAMRGEAT</sequence>
<accession>A0A120FPZ4</accession>
<dbReference type="Proteomes" id="UP000068164">
    <property type="component" value="Unassembled WGS sequence"/>
</dbReference>
<reference evidence="1 2" key="1">
    <citation type="submission" date="2015-11" db="EMBL/GenBank/DDBJ databases">
        <title>Draft Genome Sequence of the Strain BR 10423 (Rhizobium sp.) isolated from nodules of Mimosa pudica.</title>
        <authorList>
            <person name="Barauna A.C."/>
            <person name="Zilli J.E."/>
            <person name="Simoes-Araujo J.L."/>
            <person name="Reis V.M."/>
            <person name="James E.K."/>
            <person name="Reis F.B.Jr."/>
            <person name="Rouws L.F."/>
            <person name="Passos S.R."/>
            <person name="Gois S.R."/>
        </authorList>
    </citation>
    <scope>NUCLEOTIDE SEQUENCE [LARGE SCALE GENOMIC DNA]</scope>
    <source>
        <strain evidence="1 2">BR10423</strain>
    </source>
</reference>
<protein>
    <submittedName>
        <fullName evidence="1">Uncharacterized protein</fullName>
    </submittedName>
</protein>
<dbReference type="RefSeq" id="WP_062368774.1">
    <property type="nucleotide sequence ID" value="NZ_LNCD01000026.1"/>
</dbReference>
<dbReference type="OrthoDB" id="8402009at2"/>
<organism evidence="1 2">
    <name type="scientific">Rhizobium altiplani</name>
    <dbReference type="NCBI Taxonomy" id="1864509"/>
    <lineage>
        <taxon>Bacteria</taxon>
        <taxon>Pseudomonadati</taxon>
        <taxon>Pseudomonadota</taxon>
        <taxon>Alphaproteobacteria</taxon>
        <taxon>Hyphomicrobiales</taxon>
        <taxon>Rhizobiaceae</taxon>
        <taxon>Rhizobium/Agrobacterium group</taxon>
        <taxon>Rhizobium</taxon>
    </lineage>
</organism>
<evidence type="ECO:0000313" key="1">
    <source>
        <dbReference type="EMBL" id="KWV57709.1"/>
    </source>
</evidence>
<dbReference type="AlphaFoldDB" id="A0A120FPZ4"/>
<evidence type="ECO:0000313" key="2">
    <source>
        <dbReference type="Proteomes" id="UP000068164"/>
    </source>
</evidence>
<proteinExistence type="predicted"/>